<evidence type="ECO:0000256" key="3">
    <source>
        <dbReference type="ARBA" id="ARBA00022827"/>
    </source>
</evidence>
<accession>A0A2B7YK13</accession>
<dbReference type="Pfam" id="PF01565">
    <property type="entry name" value="FAD_binding_4"/>
    <property type="match status" value="1"/>
</dbReference>
<reference evidence="7 8" key="1">
    <citation type="submission" date="2017-10" db="EMBL/GenBank/DDBJ databases">
        <title>Comparative genomics in systemic dimorphic fungi from Ajellomycetaceae.</title>
        <authorList>
            <person name="Munoz J.F."/>
            <person name="Mcewen J.G."/>
            <person name="Clay O.K."/>
            <person name="Cuomo C.A."/>
        </authorList>
    </citation>
    <scope>NUCLEOTIDE SEQUENCE [LARGE SCALE GENOMIC DNA]</scope>
    <source>
        <strain evidence="7 8">UAMH7299</strain>
    </source>
</reference>
<name>A0A2B7YK13_POLH7</name>
<evidence type="ECO:0000259" key="6">
    <source>
        <dbReference type="PROSITE" id="PS51387"/>
    </source>
</evidence>
<keyword evidence="5" id="KW-0732">Signal</keyword>
<evidence type="ECO:0000313" key="8">
    <source>
        <dbReference type="Proteomes" id="UP000224634"/>
    </source>
</evidence>
<dbReference type="AlphaFoldDB" id="A0A2B7YK13"/>
<dbReference type="Proteomes" id="UP000224634">
    <property type="component" value="Unassembled WGS sequence"/>
</dbReference>
<dbReference type="STRING" id="1447883.A0A2B7YK13"/>
<dbReference type="PANTHER" id="PTHR42973:SF22">
    <property type="entry name" value="FAD-BINDING PCMH-TYPE DOMAIN-CONTAINING PROTEIN-RELATED"/>
    <property type="match status" value="1"/>
</dbReference>
<dbReference type="InterPro" id="IPR006094">
    <property type="entry name" value="Oxid_FAD_bind_N"/>
</dbReference>
<dbReference type="PANTHER" id="PTHR42973">
    <property type="entry name" value="BINDING OXIDOREDUCTASE, PUTATIVE (AFU_ORTHOLOGUE AFUA_1G17690)-RELATED"/>
    <property type="match status" value="1"/>
</dbReference>
<dbReference type="InterPro" id="IPR016169">
    <property type="entry name" value="FAD-bd_PCMH_sub2"/>
</dbReference>
<dbReference type="SUPFAM" id="SSF56176">
    <property type="entry name" value="FAD-binding/transporter-associated domain-like"/>
    <property type="match status" value="1"/>
</dbReference>
<evidence type="ECO:0000313" key="7">
    <source>
        <dbReference type="EMBL" id="PGH21389.1"/>
    </source>
</evidence>
<gene>
    <name evidence="7" type="ORF">AJ80_03306</name>
</gene>
<evidence type="ECO:0000256" key="1">
    <source>
        <dbReference type="ARBA" id="ARBA00005466"/>
    </source>
</evidence>
<comment type="caution">
    <text evidence="7">The sequence shown here is derived from an EMBL/GenBank/DDBJ whole genome shotgun (WGS) entry which is preliminary data.</text>
</comment>
<sequence>MSQLYSLITLLQLVGVLPIVAIASGLRHQSPDICKLIDSQIPGRISYPGSEVYDASVASYYSGQERELTPHCIFRPTTTSEVSEFVKSINTNSRKHARHRTDSRFSQPQFAIRGGGHTLWPGAANIDNGVTVDLREMKSVVLSEDQKMASVGGGAVFSDIYPQLVPYNRTVMGGRVPGIAVGGFTTGGGLNFLSRRHGFSCDNIYGYEVVLASGEVIYASASSHKDLWLALKGGSNNFGIVTRFDLAAFPQGEMWGGAILFDYTKSNLEAQANAFSNFMDPQNFDSAADMGVILGYLNSGESEIYTLGNSLFYMDGVPNPPVFQPFTSIPSLEPNTLALGSVSETVDRFGEFLPPHIPRGIELVYSHENSDASLFTELFQIWEDGTKEFADIEDLQIQFLVQPQAVTNGTNSFGLEPGRKDIVISVLTAAYANAADDDIVEERLHAIVDKHVAILEREGLYIPYKYLNYADKSQDPIGSYGKVNKRRLQAVSKKYDPHGLFQTGVPGGFKLF</sequence>
<evidence type="ECO:0000256" key="2">
    <source>
        <dbReference type="ARBA" id="ARBA00022630"/>
    </source>
</evidence>
<evidence type="ECO:0000256" key="4">
    <source>
        <dbReference type="ARBA" id="ARBA00023002"/>
    </source>
</evidence>
<dbReference type="InterPro" id="IPR050416">
    <property type="entry name" value="FAD-linked_Oxidoreductase"/>
</dbReference>
<dbReference type="InterPro" id="IPR036318">
    <property type="entry name" value="FAD-bd_PCMH-like_sf"/>
</dbReference>
<keyword evidence="4" id="KW-0560">Oxidoreductase</keyword>
<dbReference type="OrthoDB" id="2151789at2759"/>
<evidence type="ECO:0000256" key="5">
    <source>
        <dbReference type="SAM" id="SignalP"/>
    </source>
</evidence>
<dbReference type="GO" id="GO:0071949">
    <property type="term" value="F:FAD binding"/>
    <property type="evidence" value="ECO:0007669"/>
    <property type="project" value="InterPro"/>
</dbReference>
<feature type="domain" description="FAD-binding PCMH-type" evidence="6">
    <location>
        <begin position="66"/>
        <end position="251"/>
    </location>
</feature>
<comment type="similarity">
    <text evidence="1">Belongs to the oxygen-dependent FAD-linked oxidoreductase family.</text>
</comment>
<keyword evidence="8" id="KW-1185">Reference proteome</keyword>
<dbReference type="PROSITE" id="PS51387">
    <property type="entry name" value="FAD_PCMH"/>
    <property type="match status" value="1"/>
</dbReference>
<organism evidence="7 8">
    <name type="scientific">Polytolypa hystricis (strain UAMH7299)</name>
    <dbReference type="NCBI Taxonomy" id="1447883"/>
    <lineage>
        <taxon>Eukaryota</taxon>
        <taxon>Fungi</taxon>
        <taxon>Dikarya</taxon>
        <taxon>Ascomycota</taxon>
        <taxon>Pezizomycotina</taxon>
        <taxon>Eurotiomycetes</taxon>
        <taxon>Eurotiomycetidae</taxon>
        <taxon>Onygenales</taxon>
        <taxon>Onygenales incertae sedis</taxon>
        <taxon>Polytolypa</taxon>
    </lineage>
</organism>
<dbReference type="InterPro" id="IPR016166">
    <property type="entry name" value="FAD-bd_PCMH"/>
</dbReference>
<dbReference type="GO" id="GO:0016491">
    <property type="term" value="F:oxidoreductase activity"/>
    <property type="evidence" value="ECO:0007669"/>
    <property type="project" value="UniProtKB-KW"/>
</dbReference>
<keyword evidence="2" id="KW-0285">Flavoprotein</keyword>
<keyword evidence="3" id="KW-0274">FAD</keyword>
<proteinExistence type="inferred from homology"/>
<feature type="signal peptide" evidence="5">
    <location>
        <begin position="1"/>
        <end position="25"/>
    </location>
</feature>
<protein>
    <recommendedName>
        <fullName evidence="6">FAD-binding PCMH-type domain-containing protein</fullName>
    </recommendedName>
</protein>
<dbReference type="Gene3D" id="3.30.465.10">
    <property type="match status" value="1"/>
</dbReference>
<dbReference type="EMBL" id="PDNA01000036">
    <property type="protein sequence ID" value="PGH21389.1"/>
    <property type="molecule type" value="Genomic_DNA"/>
</dbReference>
<feature type="chain" id="PRO_5013333061" description="FAD-binding PCMH-type domain-containing protein" evidence="5">
    <location>
        <begin position="26"/>
        <end position="512"/>
    </location>
</feature>